<dbReference type="GO" id="GO:0003700">
    <property type="term" value="F:DNA-binding transcription factor activity"/>
    <property type="evidence" value="ECO:0007669"/>
    <property type="project" value="InterPro"/>
</dbReference>
<dbReference type="PRINTS" id="PR00035">
    <property type="entry name" value="HTHGNTR"/>
</dbReference>
<dbReference type="RefSeq" id="WP_091642846.1">
    <property type="nucleotide sequence ID" value="NZ_FMHW01000002.1"/>
</dbReference>
<keyword evidence="2 6" id="KW-0238">DNA-binding</keyword>
<dbReference type="SMART" id="SM00895">
    <property type="entry name" value="FCD"/>
    <property type="match status" value="1"/>
</dbReference>
<dbReference type="OrthoDB" id="8680240at2"/>
<keyword evidence="1" id="KW-0805">Transcription regulation</keyword>
<dbReference type="PANTHER" id="PTHR43537:SF24">
    <property type="entry name" value="GLUCONATE OPERON TRANSCRIPTIONAL REPRESSOR"/>
    <property type="match status" value="1"/>
</dbReference>
<proteinExistence type="predicted"/>
<dbReference type="PROSITE" id="PS50949">
    <property type="entry name" value="HTH_GNTR"/>
    <property type="match status" value="1"/>
</dbReference>
<dbReference type="STRING" id="145854.GA0074692_2260"/>
<dbReference type="InterPro" id="IPR036390">
    <property type="entry name" value="WH_DNA-bd_sf"/>
</dbReference>
<dbReference type="Gene3D" id="1.20.120.530">
    <property type="entry name" value="GntR ligand-binding domain-like"/>
    <property type="match status" value="1"/>
</dbReference>
<dbReference type="Gene3D" id="1.10.10.10">
    <property type="entry name" value="Winged helix-like DNA-binding domain superfamily/Winged helix DNA-binding domain"/>
    <property type="match status" value="1"/>
</dbReference>
<keyword evidence="3" id="KW-0804">Transcription</keyword>
<dbReference type="Pfam" id="PF07729">
    <property type="entry name" value="FCD"/>
    <property type="match status" value="1"/>
</dbReference>
<keyword evidence="7" id="KW-1185">Reference proteome</keyword>
<gene>
    <name evidence="6" type="ORF">GA0074692_2260</name>
</gene>
<evidence type="ECO:0000256" key="2">
    <source>
        <dbReference type="ARBA" id="ARBA00023125"/>
    </source>
</evidence>
<name>A0A1C6SBS9_9ACTN</name>
<evidence type="ECO:0000313" key="6">
    <source>
        <dbReference type="EMBL" id="SCL26940.1"/>
    </source>
</evidence>
<sequence>MTRRTGTRPADAGEPMAGDPADLADGVASDAVGRDATAGQYQRLRRELIEGRYRPGTLLLETAVSADHGVSRTPVREAMARLEQDGLLERAVRGYRVRTRSPEEVLDVYEARIALESHVAATAAIRHTALDLALLRHIQEQALRAEDPVESRRLDGEFHRALRQAAHNVTTAELLERLDAQMALYGNRATRDRSNLDLTRAEHERVLDAVARRDPQAARERLTEHLTRVRDLRIAELVEGRD</sequence>
<reference evidence="7" key="1">
    <citation type="submission" date="2016-06" db="EMBL/GenBank/DDBJ databases">
        <authorList>
            <person name="Varghese N."/>
            <person name="Submissions Spin"/>
        </authorList>
    </citation>
    <scope>NUCLEOTIDE SEQUENCE [LARGE SCALE GENOMIC DNA]</scope>
    <source>
        <strain evidence="7">DSM 43817</strain>
    </source>
</reference>
<evidence type="ECO:0000256" key="4">
    <source>
        <dbReference type="SAM" id="MobiDB-lite"/>
    </source>
</evidence>
<dbReference type="InterPro" id="IPR036388">
    <property type="entry name" value="WH-like_DNA-bd_sf"/>
</dbReference>
<dbReference type="GO" id="GO:0003677">
    <property type="term" value="F:DNA binding"/>
    <property type="evidence" value="ECO:0007669"/>
    <property type="project" value="UniProtKB-KW"/>
</dbReference>
<dbReference type="InterPro" id="IPR011711">
    <property type="entry name" value="GntR_C"/>
</dbReference>
<dbReference type="CDD" id="cd07377">
    <property type="entry name" value="WHTH_GntR"/>
    <property type="match status" value="1"/>
</dbReference>
<dbReference type="Proteomes" id="UP000198959">
    <property type="component" value="Unassembled WGS sequence"/>
</dbReference>
<organism evidence="6 7">
    <name type="scientific">Micromonospora pallida</name>
    <dbReference type="NCBI Taxonomy" id="145854"/>
    <lineage>
        <taxon>Bacteria</taxon>
        <taxon>Bacillati</taxon>
        <taxon>Actinomycetota</taxon>
        <taxon>Actinomycetes</taxon>
        <taxon>Micromonosporales</taxon>
        <taxon>Micromonosporaceae</taxon>
        <taxon>Micromonospora</taxon>
    </lineage>
</organism>
<accession>A0A1C6SBS9</accession>
<dbReference type="InterPro" id="IPR008920">
    <property type="entry name" value="TF_FadR/GntR_C"/>
</dbReference>
<dbReference type="Pfam" id="PF00392">
    <property type="entry name" value="GntR"/>
    <property type="match status" value="1"/>
</dbReference>
<dbReference type="SUPFAM" id="SSF46785">
    <property type="entry name" value="Winged helix' DNA-binding domain"/>
    <property type="match status" value="1"/>
</dbReference>
<dbReference type="SUPFAM" id="SSF48008">
    <property type="entry name" value="GntR ligand-binding domain-like"/>
    <property type="match status" value="1"/>
</dbReference>
<dbReference type="AlphaFoldDB" id="A0A1C6SBS9"/>
<evidence type="ECO:0000256" key="3">
    <source>
        <dbReference type="ARBA" id="ARBA00023163"/>
    </source>
</evidence>
<dbReference type="PANTHER" id="PTHR43537">
    <property type="entry name" value="TRANSCRIPTIONAL REGULATOR, GNTR FAMILY"/>
    <property type="match status" value="1"/>
</dbReference>
<dbReference type="InterPro" id="IPR000524">
    <property type="entry name" value="Tscrpt_reg_HTH_GntR"/>
</dbReference>
<feature type="domain" description="HTH gntR-type" evidence="5">
    <location>
        <begin position="34"/>
        <end position="100"/>
    </location>
</feature>
<evidence type="ECO:0000313" key="7">
    <source>
        <dbReference type="Proteomes" id="UP000198959"/>
    </source>
</evidence>
<protein>
    <submittedName>
        <fullName evidence="6">DNA-binding transcriptional regulator, GntR family</fullName>
    </submittedName>
</protein>
<dbReference type="SMART" id="SM00345">
    <property type="entry name" value="HTH_GNTR"/>
    <property type="match status" value="1"/>
</dbReference>
<feature type="region of interest" description="Disordered" evidence="4">
    <location>
        <begin position="1"/>
        <end position="36"/>
    </location>
</feature>
<dbReference type="EMBL" id="FMHW01000002">
    <property type="protein sequence ID" value="SCL26940.1"/>
    <property type="molecule type" value="Genomic_DNA"/>
</dbReference>
<evidence type="ECO:0000259" key="5">
    <source>
        <dbReference type="PROSITE" id="PS50949"/>
    </source>
</evidence>
<evidence type="ECO:0000256" key="1">
    <source>
        <dbReference type="ARBA" id="ARBA00023015"/>
    </source>
</evidence>